<feature type="transmembrane region" description="Helical" evidence="1">
    <location>
        <begin position="7"/>
        <end position="23"/>
    </location>
</feature>
<protein>
    <submittedName>
        <fullName evidence="2">Uncharacterized protein</fullName>
    </submittedName>
</protein>
<keyword evidence="1" id="KW-0472">Membrane</keyword>
<evidence type="ECO:0000313" key="2">
    <source>
        <dbReference type="EMBL" id="CDG17608.1"/>
    </source>
</evidence>
<dbReference type="HOGENOM" id="CLU_3335041_0_0_6"/>
<proteinExistence type="predicted"/>
<dbReference type="Proteomes" id="UP000032721">
    <property type="component" value="Chromosome"/>
</dbReference>
<accession>A0A068QRJ5</accession>
<keyword evidence="1" id="KW-1133">Transmembrane helix</keyword>
<dbReference type="EMBL" id="FO704550">
    <property type="protein sequence ID" value="CDG17608.1"/>
    <property type="molecule type" value="Genomic_DNA"/>
</dbReference>
<name>A0A068QRJ5_9GAMM</name>
<dbReference type="KEGG" id="xdo:XDD1_1909"/>
<sequence length="38" mass="4522">MNDFFKLFCLGVIHGFYIVFINYKSGLNLLVMMLKYVE</sequence>
<organism evidence="2 3">
    <name type="scientific">Xenorhabdus doucetiae</name>
    <dbReference type="NCBI Taxonomy" id="351671"/>
    <lineage>
        <taxon>Bacteria</taxon>
        <taxon>Pseudomonadati</taxon>
        <taxon>Pseudomonadota</taxon>
        <taxon>Gammaproteobacteria</taxon>
        <taxon>Enterobacterales</taxon>
        <taxon>Morganellaceae</taxon>
        <taxon>Xenorhabdus</taxon>
    </lineage>
</organism>
<dbReference type="AlphaFoldDB" id="A0A068QRJ5"/>
<evidence type="ECO:0000313" key="3">
    <source>
        <dbReference type="Proteomes" id="UP000032721"/>
    </source>
</evidence>
<reference evidence="2 3" key="1">
    <citation type="submission" date="2013-07" db="EMBL/GenBank/DDBJ databases">
        <authorList>
            <person name="Genoscope - CEA"/>
        </authorList>
    </citation>
    <scope>NUCLEOTIDE SEQUENCE [LARGE SCALE GENOMIC DNA]</scope>
    <source>
        <strain evidence="3">FRM16 / DSM 17909</strain>
    </source>
</reference>
<gene>
    <name evidence="2" type="ORF">XDD1_1909</name>
</gene>
<evidence type="ECO:0000256" key="1">
    <source>
        <dbReference type="SAM" id="Phobius"/>
    </source>
</evidence>
<keyword evidence="1" id="KW-0812">Transmembrane</keyword>